<protein>
    <submittedName>
        <fullName evidence="3">Uncharacterized protein</fullName>
    </submittedName>
</protein>
<feature type="signal peptide" evidence="2">
    <location>
        <begin position="1"/>
        <end position="18"/>
    </location>
</feature>
<evidence type="ECO:0000313" key="4">
    <source>
        <dbReference type="Proteomes" id="UP001302321"/>
    </source>
</evidence>
<reference evidence="3" key="1">
    <citation type="journal article" date="2023" name="Mol. Phylogenet. Evol.">
        <title>Genome-scale phylogeny and comparative genomics of the fungal order Sordariales.</title>
        <authorList>
            <person name="Hensen N."/>
            <person name="Bonometti L."/>
            <person name="Westerberg I."/>
            <person name="Brannstrom I.O."/>
            <person name="Guillou S."/>
            <person name="Cros-Aarteil S."/>
            <person name="Calhoun S."/>
            <person name="Haridas S."/>
            <person name="Kuo A."/>
            <person name="Mondo S."/>
            <person name="Pangilinan J."/>
            <person name="Riley R."/>
            <person name="LaButti K."/>
            <person name="Andreopoulos B."/>
            <person name="Lipzen A."/>
            <person name="Chen C."/>
            <person name="Yan M."/>
            <person name="Daum C."/>
            <person name="Ng V."/>
            <person name="Clum A."/>
            <person name="Steindorff A."/>
            <person name="Ohm R.A."/>
            <person name="Martin F."/>
            <person name="Silar P."/>
            <person name="Natvig D.O."/>
            <person name="Lalanne C."/>
            <person name="Gautier V."/>
            <person name="Ament-Velasquez S.L."/>
            <person name="Kruys A."/>
            <person name="Hutchinson M.I."/>
            <person name="Powell A.J."/>
            <person name="Barry K."/>
            <person name="Miller A.N."/>
            <person name="Grigoriev I.V."/>
            <person name="Debuchy R."/>
            <person name="Gladieux P."/>
            <person name="Hiltunen Thoren M."/>
            <person name="Johannesson H."/>
        </authorList>
    </citation>
    <scope>NUCLEOTIDE SEQUENCE</scope>
    <source>
        <strain evidence="3">CBS 892.96</strain>
    </source>
</reference>
<accession>A0AAN6W6I0</accession>
<evidence type="ECO:0000256" key="1">
    <source>
        <dbReference type="SAM" id="MobiDB-lite"/>
    </source>
</evidence>
<gene>
    <name evidence="3" type="ORF">QBC36DRAFT_11990</name>
</gene>
<evidence type="ECO:0000256" key="2">
    <source>
        <dbReference type="SAM" id="SignalP"/>
    </source>
</evidence>
<feature type="chain" id="PRO_5042996655" evidence="2">
    <location>
        <begin position="19"/>
        <end position="184"/>
    </location>
</feature>
<keyword evidence="2" id="KW-0732">Signal</keyword>
<dbReference type="EMBL" id="MU866203">
    <property type="protein sequence ID" value="KAK4176268.1"/>
    <property type="molecule type" value="Genomic_DNA"/>
</dbReference>
<feature type="compositionally biased region" description="Basic and acidic residues" evidence="1">
    <location>
        <begin position="90"/>
        <end position="101"/>
    </location>
</feature>
<dbReference type="AlphaFoldDB" id="A0AAN6W6I0"/>
<evidence type="ECO:0000313" key="3">
    <source>
        <dbReference type="EMBL" id="KAK4176268.1"/>
    </source>
</evidence>
<name>A0AAN6W6I0_9PEZI</name>
<sequence length="184" mass="18586">MRTFSAAIILALGVFSAAQELAPSPTESVGCEPHGDHWHCDGPRVTAPTPTATPVIITTSQTAVIPATTTAVHHGDHDHDHDDHDDEDRDHDHDNDHDDHSIGVLPPSPTASVGCVAHGDHWDCTGPAPTTIATVTTSGVASGTGAPITTSTAPVFTAGAASVHGPVGAAVGVLGLVGFMIAGI</sequence>
<keyword evidence="4" id="KW-1185">Reference proteome</keyword>
<comment type="caution">
    <text evidence="3">The sequence shown here is derived from an EMBL/GenBank/DDBJ whole genome shotgun (WGS) entry which is preliminary data.</text>
</comment>
<dbReference type="Proteomes" id="UP001302321">
    <property type="component" value="Unassembled WGS sequence"/>
</dbReference>
<feature type="region of interest" description="Disordered" evidence="1">
    <location>
        <begin position="71"/>
        <end position="106"/>
    </location>
</feature>
<organism evidence="3 4">
    <name type="scientific">Triangularia setosa</name>
    <dbReference type="NCBI Taxonomy" id="2587417"/>
    <lineage>
        <taxon>Eukaryota</taxon>
        <taxon>Fungi</taxon>
        <taxon>Dikarya</taxon>
        <taxon>Ascomycota</taxon>
        <taxon>Pezizomycotina</taxon>
        <taxon>Sordariomycetes</taxon>
        <taxon>Sordariomycetidae</taxon>
        <taxon>Sordariales</taxon>
        <taxon>Podosporaceae</taxon>
        <taxon>Triangularia</taxon>
    </lineage>
</organism>
<feature type="compositionally biased region" description="Basic and acidic residues" evidence="1">
    <location>
        <begin position="73"/>
        <end position="82"/>
    </location>
</feature>
<reference evidence="3" key="2">
    <citation type="submission" date="2023-05" db="EMBL/GenBank/DDBJ databases">
        <authorList>
            <consortium name="Lawrence Berkeley National Laboratory"/>
            <person name="Steindorff A."/>
            <person name="Hensen N."/>
            <person name="Bonometti L."/>
            <person name="Westerberg I."/>
            <person name="Brannstrom I.O."/>
            <person name="Guillou S."/>
            <person name="Cros-Aarteil S."/>
            <person name="Calhoun S."/>
            <person name="Haridas S."/>
            <person name="Kuo A."/>
            <person name="Mondo S."/>
            <person name="Pangilinan J."/>
            <person name="Riley R."/>
            <person name="Labutti K."/>
            <person name="Andreopoulos B."/>
            <person name="Lipzen A."/>
            <person name="Chen C."/>
            <person name="Yanf M."/>
            <person name="Daum C."/>
            <person name="Ng V."/>
            <person name="Clum A."/>
            <person name="Ohm R."/>
            <person name="Martin F."/>
            <person name="Silar P."/>
            <person name="Natvig D."/>
            <person name="Lalanne C."/>
            <person name="Gautier V."/>
            <person name="Ament-Velasquez S.L."/>
            <person name="Kruys A."/>
            <person name="Hutchinson M.I."/>
            <person name="Powell A.J."/>
            <person name="Barry K."/>
            <person name="Miller A.N."/>
            <person name="Grigoriev I.V."/>
            <person name="Debuchy R."/>
            <person name="Gladieux P."/>
            <person name="Thoren M.H."/>
            <person name="Johannesson H."/>
        </authorList>
    </citation>
    <scope>NUCLEOTIDE SEQUENCE</scope>
    <source>
        <strain evidence="3">CBS 892.96</strain>
    </source>
</reference>
<proteinExistence type="predicted"/>